<evidence type="ECO:0000256" key="3">
    <source>
        <dbReference type="ARBA" id="ARBA00022448"/>
    </source>
</evidence>
<feature type="transmembrane region" description="Helical" evidence="8">
    <location>
        <begin position="437"/>
        <end position="456"/>
    </location>
</feature>
<evidence type="ECO:0000313" key="10">
    <source>
        <dbReference type="Proteomes" id="UP000283576"/>
    </source>
</evidence>
<evidence type="ECO:0000256" key="7">
    <source>
        <dbReference type="ARBA" id="ARBA00023136"/>
    </source>
</evidence>
<dbReference type="PANTHER" id="PTHR30047:SF7">
    <property type="entry name" value="HIGH-AFFINITY CHOLINE TRANSPORT PROTEIN"/>
    <property type="match status" value="1"/>
</dbReference>
<evidence type="ECO:0000256" key="6">
    <source>
        <dbReference type="ARBA" id="ARBA00022989"/>
    </source>
</evidence>
<dbReference type="GO" id="GO:0022857">
    <property type="term" value="F:transmembrane transporter activity"/>
    <property type="evidence" value="ECO:0007669"/>
    <property type="project" value="InterPro"/>
</dbReference>
<dbReference type="EMBL" id="QXRZ01000003">
    <property type="protein sequence ID" value="RIL43210.1"/>
    <property type="molecule type" value="Genomic_DNA"/>
</dbReference>
<feature type="transmembrane region" description="Helical" evidence="8">
    <location>
        <begin position="225"/>
        <end position="246"/>
    </location>
</feature>
<feature type="transmembrane region" description="Helical" evidence="8">
    <location>
        <begin position="182"/>
        <end position="205"/>
    </location>
</feature>
<keyword evidence="6 8" id="KW-1133">Transmembrane helix</keyword>
<comment type="similarity">
    <text evidence="2">Belongs to the BCCT transporter (TC 2.A.15) family.</text>
</comment>
<gene>
    <name evidence="9" type="ORF">BUZ01_06230</name>
</gene>
<evidence type="ECO:0000256" key="8">
    <source>
        <dbReference type="SAM" id="Phobius"/>
    </source>
</evidence>
<feature type="transmembrane region" description="Helical" evidence="8">
    <location>
        <begin position="258"/>
        <end position="278"/>
    </location>
</feature>
<evidence type="ECO:0000256" key="2">
    <source>
        <dbReference type="ARBA" id="ARBA00005658"/>
    </source>
</evidence>
<dbReference type="Pfam" id="PF02028">
    <property type="entry name" value="BCCT"/>
    <property type="match status" value="1"/>
</dbReference>
<feature type="transmembrane region" description="Helical" evidence="8">
    <location>
        <begin position="468"/>
        <end position="489"/>
    </location>
</feature>
<dbReference type="InterPro" id="IPR000060">
    <property type="entry name" value="BCCT_transptr"/>
</dbReference>
<dbReference type="PROSITE" id="PS01303">
    <property type="entry name" value="BCCT"/>
    <property type="match status" value="1"/>
</dbReference>
<proteinExistence type="inferred from homology"/>
<evidence type="ECO:0000313" key="9">
    <source>
        <dbReference type="EMBL" id="RIL43210.1"/>
    </source>
</evidence>
<dbReference type="AlphaFoldDB" id="A0A418HP08"/>
<dbReference type="RefSeq" id="WP_107526525.1">
    <property type="nucleotide sequence ID" value="NZ_JAIBNU010000002.1"/>
</dbReference>
<dbReference type="PANTHER" id="PTHR30047">
    <property type="entry name" value="HIGH-AFFINITY CHOLINE TRANSPORT PROTEIN-RELATED"/>
    <property type="match status" value="1"/>
</dbReference>
<dbReference type="Proteomes" id="UP000283576">
    <property type="component" value="Unassembled WGS sequence"/>
</dbReference>
<feature type="transmembrane region" description="Helical" evidence="8">
    <location>
        <begin position="7"/>
        <end position="26"/>
    </location>
</feature>
<comment type="caution">
    <text evidence="9">The sequence shown here is derived from an EMBL/GenBank/DDBJ whole genome shotgun (WGS) entry which is preliminary data.</text>
</comment>
<comment type="subcellular location">
    <subcellularLocation>
        <location evidence="1">Cell membrane</location>
        <topology evidence="1">Multi-pass membrane protein</topology>
    </subcellularLocation>
</comment>
<sequence>MKVKYNIVFLSSITICAAFILYGAIFTKQFETFTTALTQYIAVQFSWYYLILVVIFLALCLYLLFSKYREIKLGKADEQPEFSLVSWFSMLFCAGMGMGLVFWTTSEPISDAFILSPEHKEGSKGAIASALQYSFFHWGIHAWAVYCIVALVFAYFSFYKGYPGLVSAMLRPLLGEGRIQRYVGNVSDILAVIATVTGVAATLGFGTAQINDGLNFLFDVPSNLFVQTFIIIMATVIFTISAWSGISKGIKHLSNINMILAVVILIAVFIVGPTLYILNMFTNTLGNYMADFLKMSLTLPLDSQDKRFSWMKNWTLFYWAWWIAWSPFVGIFIARISRGRTIKEFILGVLFVPALICFVFFAVFGGASLYLQSNHIAKISSFNTETATFAVLEHFPFGFTLSILTIIVVAIFFITSADSATYVLGMLTSRGSLNPTGFMKVSWGVILALFAIIMFYTGGMQSIQNLMIITALPFSLIIILMIISFFKVLRIDHSTQRSTTIETHHSEQKLDIAQEVETE</sequence>
<feature type="transmembrane region" description="Helical" evidence="8">
    <location>
        <begin position="346"/>
        <end position="371"/>
    </location>
</feature>
<keyword evidence="3" id="KW-0813">Transport</keyword>
<keyword evidence="7 8" id="KW-0472">Membrane</keyword>
<keyword evidence="5 8" id="KW-0812">Transmembrane</keyword>
<feature type="transmembrane region" description="Helical" evidence="8">
    <location>
        <begin position="316"/>
        <end position="334"/>
    </location>
</feature>
<name>A0A418HP08_STAGA</name>
<protein>
    <submittedName>
        <fullName evidence="9">BCCT family transporter</fullName>
    </submittedName>
</protein>
<evidence type="ECO:0000256" key="4">
    <source>
        <dbReference type="ARBA" id="ARBA00022475"/>
    </source>
</evidence>
<evidence type="ECO:0000256" key="1">
    <source>
        <dbReference type="ARBA" id="ARBA00004651"/>
    </source>
</evidence>
<feature type="transmembrane region" description="Helical" evidence="8">
    <location>
        <begin position="140"/>
        <end position="162"/>
    </location>
</feature>
<dbReference type="GO" id="GO:0005886">
    <property type="term" value="C:plasma membrane"/>
    <property type="evidence" value="ECO:0007669"/>
    <property type="project" value="UniProtKB-SubCell"/>
</dbReference>
<reference evidence="9 10" key="1">
    <citation type="journal article" date="2016" name="Front. Microbiol.">
        <title>Comprehensive Phylogenetic Analysis of Bovine Non-aureus Staphylococci Species Based on Whole-Genome Sequencing.</title>
        <authorList>
            <person name="Naushad S."/>
            <person name="Barkema H.W."/>
            <person name="Luby C."/>
            <person name="Condas L.A."/>
            <person name="Nobrega D.B."/>
            <person name="Carson D.A."/>
            <person name="De Buck J."/>
        </authorList>
    </citation>
    <scope>NUCLEOTIDE SEQUENCE [LARGE SCALE GENOMIC DNA]</scope>
    <source>
        <strain evidence="9 10">SNUC 1388</strain>
    </source>
</reference>
<feature type="transmembrane region" description="Helical" evidence="8">
    <location>
        <begin position="399"/>
        <end position="425"/>
    </location>
</feature>
<evidence type="ECO:0000256" key="5">
    <source>
        <dbReference type="ARBA" id="ARBA00022692"/>
    </source>
</evidence>
<feature type="transmembrane region" description="Helical" evidence="8">
    <location>
        <begin position="46"/>
        <end position="64"/>
    </location>
</feature>
<dbReference type="InterPro" id="IPR018093">
    <property type="entry name" value="BCCT_CS"/>
</dbReference>
<dbReference type="NCBIfam" id="TIGR00842">
    <property type="entry name" value="bcct"/>
    <property type="match status" value="1"/>
</dbReference>
<organism evidence="9 10">
    <name type="scientific">Staphylococcus gallinarum</name>
    <dbReference type="NCBI Taxonomy" id="1293"/>
    <lineage>
        <taxon>Bacteria</taxon>
        <taxon>Bacillati</taxon>
        <taxon>Bacillota</taxon>
        <taxon>Bacilli</taxon>
        <taxon>Bacillales</taxon>
        <taxon>Staphylococcaceae</taxon>
        <taxon>Staphylococcus</taxon>
    </lineage>
</organism>
<accession>A0A418HP08</accession>
<keyword evidence="4" id="KW-1003">Cell membrane</keyword>
<feature type="transmembrane region" description="Helical" evidence="8">
    <location>
        <begin position="84"/>
        <end position="103"/>
    </location>
</feature>